<accession>A0AAJ0AU81</accession>
<protein>
    <recommendedName>
        <fullName evidence="1">ABM domain-containing protein</fullName>
    </recommendedName>
</protein>
<dbReference type="InterPro" id="IPR011008">
    <property type="entry name" value="Dimeric_a/b-barrel"/>
</dbReference>
<evidence type="ECO:0000313" key="2">
    <source>
        <dbReference type="EMBL" id="KAK1690420.1"/>
    </source>
</evidence>
<dbReference type="Proteomes" id="UP001224890">
    <property type="component" value="Unassembled WGS sequence"/>
</dbReference>
<dbReference type="Gene3D" id="3.30.70.100">
    <property type="match status" value="1"/>
</dbReference>
<organism evidence="2 3">
    <name type="scientific">Colletotrichum godetiae</name>
    <dbReference type="NCBI Taxonomy" id="1209918"/>
    <lineage>
        <taxon>Eukaryota</taxon>
        <taxon>Fungi</taxon>
        <taxon>Dikarya</taxon>
        <taxon>Ascomycota</taxon>
        <taxon>Pezizomycotina</taxon>
        <taxon>Sordariomycetes</taxon>
        <taxon>Hypocreomycetidae</taxon>
        <taxon>Glomerellales</taxon>
        <taxon>Glomerellaceae</taxon>
        <taxon>Colletotrichum</taxon>
        <taxon>Colletotrichum acutatum species complex</taxon>
    </lineage>
</organism>
<reference evidence="2" key="1">
    <citation type="submission" date="2021-06" db="EMBL/GenBank/DDBJ databases">
        <title>Comparative genomics, transcriptomics and evolutionary studies reveal genomic signatures of adaptation to plant cell wall in hemibiotrophic fungi.</title>
        <authorList>
            <consortium name="DOE Joint Genome Institute"/>
            <person name="Baroncelli R."/>
            <person name="Diaz J.F."/>
            <person name="Benocci T."/>
            <person name="Peng M."/>
            <person name="Battaglia E."/>
            <person name="Haridas S."/>
            <person name="Andreopoulos W."/>
            <person name="Labutti K."/>
            <person name="Pangilinan J."/>
            <person name="Floch G.L."/>
            <person name="Makela M.R."/>
            <person name="Henrissat B."/>
            <person name="Grigoriev I.V."/>
            <person name="Crouch J.A."/>
            <person name="De Vries R.P."/>
            <person name="Sukno S.A."/>
            <person name="Thon M.R."/>
        </authorList>
    </citation>
    <scope>NUCLEOTIDE SEQUENCE</scope>
    <source>
        <strain evidence="2">CBS 193.32</strain>
    </source>
</reference>
<gene>
    <name evidence="2" type="ORF">BDP55DRAFT_650639</name>
</gene>
<evidence type="ECO:0000313" key="3">
    <source>
        <dbReference type="Proteomes" id="UP001224890"/>
    </source>
</evidence>
<keyword evidence="3" id="KW-1185">Reference proteome</keyword>
<dbReference type="InterPro" id="IPR007138">
    <property type="entry name" value="ABM_dom"/>
</dbReference>
<feature type="domain" description="ABM" evidence="1">
    <location>
        <begin position="11"/>
        <end position="79"/>
    </location>
</feature>
<proteinExistence type="predicted"/>
<sequence>MSAQPVSLWCTLHPAAGKEGQCRQVLLDLAAKVHEVESSCLRYEAFEKVENASEPNKVVFHLLEQWPSQADLDRHTQRDWLVAIRQGFDEGLLAKDELIENVSKIGGFASRS</sequence>
<dbReference type="GeneID" id="85458516"/>
<dbReference type="RefSeq" id="XP_060434115.1">
    <property type="nucleotide sequence ID" value="XM_060573990.1"/>
</dbReference>
<dbReference type="EMBL" id="JAHMHR010000006">
    <property type="protein sequence ID" value="KAK1690420.1"/>
    <property type="molecule type" value="Genomic_DNA"/>
</dbReference>
<name>A0AAJ0AU81_9PEZI</name>
<dbReference type="AlphaFoldDB" id="A0AAJ0AU81"/>
<dbReference type="Pfam" id="PF03992">
    <property type="entry name" value="ABM"/>
    <property type="match status" value="1"/>
</dbReference>
<comment type="caution">
    <text evidence="2">The sequence shown here is derived from an EMBL/GenBank/DDBJ whole genome shotgun (WGS) entry which is preliminary data.</text>
</comment>
<dbReference type="SUPFAM" id="SSF54909">
    <property type="entry name" value="Dimeric alpha+beta barrel"/>
    <property type="match status" value="1"/>
</dbReference>
<evidence type="ECO:0000259" key="1">
    <source>
        <dbReference type="Pfam" id="PF03992"/>
    </source>
</evidence>